<feature type="transmembrane region" description="Helical" evidence="8">
    <location>
        <begin position="134"/>
        <end position="154"/>
    </location>
</feature>
<gene>
    <name evidence="9" type="ORF">HMPREF9696_02535</name>
</gene>
<feature type="transmembrane region" description="Helical" evidence="8">
    <location>
        <begin position="194"/>
        <end position="217"/>
    </location>
</feature>
<name>K8PAB0_9BRAD</name>
<evidence type="ECO:0000256" key="2">
    <source>
        <dbReference type="ARBA" id="ARBA00009142"/>
    </source>
</evidence>
<keyword evidence="5 8" id="KW-0812">Transmembrane</keyword>
<dbReference type="PANTHER" id="PTHR30269:SF32">
    <property type="entry name" value="MEMBRANE TRANSPORTER PROTEIN-RELATED"/>
    <property type="match status" value="1"/>
</dbReference>
<evidence type="ECO:0000256" key="8">
    <source>
        <dbReference type="RuleBase" id="RU363041"/>
    </source>
</evidence>
<dbReference type="EMBL" id="AGWY01000011">
    <property type="protein sequence ID" value="EKS35263.1"/>
    <property type="molecule type" value="Genomic_DNA"/>
</dbReference>
<comment type="caution">
    <text evidence="9">The sequence shown here is derived from an EMBL/GenBank/DDBJ whole genome shotgun (WGS) entry which is preliminary data.</text>
</comment>
<dbReference type="OrthoDB" id="9800873at2"/>
<proteinExistence type="inferred from homology"/>
<dbReference type="AlphaFoldDB" id="K8PAB0"/>
<feature type="transmembrane region" description="Helical" evidence="8">
    <location>
        <begin position="170"/>
        <end position="187"/>
    </location>
</feature>
<keyword evidence="3" id="KW-0813">Transport</keyword>
<feature type="transmembrane region" description="Helical" evidence="8">
    <location>
        <begin position="49"/>
        <end position="70"/>
    </location>
</feature>
<evidence type="ECO:0000256" key="7">
    <source>
        <dbReference type="ARBA" id="ARBA00023136"/>
    </source>
</evidence>
<keyword evidence="4 8" id="KW-1003">Cell membrane</keyword>
<comment type="similarity">
    <text evidence="2 8">Belongs to the 4-toluene sulfonate uptake permease (TSUP) (TC 2.A.102) family.</text>
</comment>
<evidence type="ECO:0000256" key="4">
    <source>
        <dbReference type="ARBA" id="ARBA00022475"/>
    </source>
</evidence>
<protein>
    <recommendedName>
        <fullName evidence="8">Probable membrane transporter protein</fullName>
    </recommendedName>
</protein>
<accession>K8PAB0</accession>
<evidence type="ECO:0000256" key="6">
    <source>
        <dbReference type="ARBA" id="ARBA00022989"/>
    </source>
</evidence>
<evidence type="ECO:0000256" key="5">
    <source>
        <dbReference type="ARBA" id="ARBA00022692"/>
    </source>
</evidence>
<dbReference type="InterPro" id="IPR052017">
    <property type="entry name" value="TSUP"/>
</dbReference>
<reference evidence="9 10" key="1">
    <citation type="submission" date="2012-04" db="EMBL/GenBank/DDBJ databases">
        <title>The Genome Sequence of Afipia clevelandensis ATCC 49720.</title>
        <authorList>
            <consortium name="The Broad Institute Genome Sequencing Platform"/>
            <person name="Earl A."/>
            <person name="Ward D."/>
            <person name="Feldgarden M."/>
            <person name="Gevers D."/>
            <person name="Huys G."/>
            <person name="Walker B."/>
            <person name="Young S.K."/>
            <person name="Zeng Q."/>
            <person name="Gargeya S."/>
            <person name="Fitzgerald M."/>
            <person name="Haas B."/>
            <person name="Abouelleil A."/>
            <person name="Alvarado L."/>
            <person name="Arachchi H.M."/>
            <person name="Berlin A."/>
            <person name="Chapman S.B."/>
            <person name="Goldberg J."/>
            <person name="Griggs A."/>
            <person name="Gujja S."/>
            <person name="Hansen M."/>
            <person name="Howarth C."/>
            <person name="Imamovic A."/>
            <person name="Larimer J."/>
            <person name="McCowen C."/>
            <person name="Montmayeur A."/>
            <person name="Murphy C."/>
            <person name="Neiman D."/>
            <person name="Pearson M."/>
            <person name="Priest M."/>
            <person name="Roberts A."/>
            <person name="Saif S."/>
            <person name="Shea T."/>
            <person name="Sisk P."/>
            <person name="Sykes S."/>
            <person name="Wortman J."/>
            <person name="Nusbaum C."/>
            <person name="Birren B."/>
        </authorList>
    </citation>
    <scope>NUCLEOTIDE SEQUENCE [LARGE SCALE GENOMIC DNA]</scope>
    <source>
        <strain evidence="9 10">ATCC 49720</strain>
    </source>
</reference>
<dbReference type="InterPro" id="IPR002781">
    <property type="entry name" value="TM_pro_TauE-like"/>
</dbReference>
<keyword evidence="7 8" id="KW-0472">Membrane</keyword>
<dbReference type="PATRIC" id="fig|883079.3.peg.2588"/>
<feature type="transmembrane region" description="Helical" evidence="8">
    <location>
        <begin position="229"/>
        <end position="250"/>
    </location>
</feature>
<feature type="transmembrane region" description="Helical" evidence="8">
    <location>
        <begin position="77"/>
        <end position="96"/>
    </location>
</feature>
<keyword evidence="10" id="KW-1185">Reference proteome</keyword>
<evidence type="ECO:0000256" key="3">
    <source>
        <dbReference type="ARBA" id="ARBA00022448"/>
    </source>
</evidence>
<evidence type="ECO:0000256" key="1">
    <source>
        <dbReference type="ARBA" id="ARBA00004651"/>
    </source>
</evidence>
<comment type="subcellular location">
    <subcellularLocation>
        <location evidence="1 8">Cell membrane</location>
        <topology evidence="1 8">Multi-pass membrane protein</topology>
    </subcellularLocation>
</comment>
<organism evidence="9 10">
    <name type="scientific">Afipia clevelandensis ATCC 49720</name>
    <dbReference type="NCBI Taxonomy" id="883079"/>
    <lineage>
        <taxon>Bacteria</taxon>
        <taxon>Pseudomonadati</taxon>
        <taxon>Pseudomonadota</taxon>
        <taxon>Alphaproteobacteria</taxon>
        <taxon>Hyphomicrobiales</taxon>
        <taxon>Nitrobacteraceae</taxon>
        <taxon>Afipia</taxon>
    </lineage>
</organism>
<dbReference type="PANTHER" id="PTHR30269">
    <property type="entry name" value="TRANSMEMBRANE PROTEIN YFCA"/>
    <property type="match status" value="1"/>
</dbReference>
<feature type="transmembrane region" description="Helical" evidence="8">
    <location>
        <begin position="102"/>
        <end position="122"/>
    </location>
</feature>
<evidence type="ECO:0000313" key="9">
    <source>
        <dbReference type="EMBL" id="EKS35263.1"/>
    </source>
</evidence>
<sequence length="254" mass="27046">MSSSLSDPLLLIIAAVFLLAGFVKGTIGMGLPTVAMGLLATRMPPAHALAIVIVPAIVTNIWQTFVGPYLRDIVRRLWPLMIATMIGIWSGAGLMTGPYARYGTVVLGILLVIYAIIGLSRVRFSVARKNEKWIGGIVGLITGVISAATGVQVIPSMPFMQAIGMEKDELVQALGVFFTTATIALAFNLTGAGLLNATVAIPGLIAMVTAFAGMYLGQLLRSRMDAETFRRWFLIALLLLGIYLAGEMLAKIHG</sequence>
<dbReference type="Proteomes" id="UP000001095">
    <property type="component" value="Unassembled WGS sequence"/>
</dbReference>
<dbReference type="HOGENOM" id="CLU_054750_7_1_5"/>
<dbReference type="RefSeq" id="WP_002713401.1">
    <property type="nucleotide sequence ID" value="NZ_KB375281.1"/>
</dbReference>
<keyword evidence="6 8" id="KW-1133">Transmembrane helix</keyword>
<evidence type="ECO:0000313" key="10">
    <source>
        <dbReference type="Proteomes" id="UP000001095"/>
    </source>
</evidence>
<dbReference type="Pfam" id="PF01925">
    <property type="entry name" value="TauE"/>
    <property type="match status" value="1"/>
</dbReference>
<dbReference type="GO" id="GO:0005886">
    <property type="term" value="C:plasma membrane"/>
    <property type="evidence" value="ECO:0007669"/>
    <property type="project" value="UniProtKB-SubCell"/>
</dbReference>